<dbReference type="FunFam" id="3.40.1690.10:FF:000001">
    <property type="entry name" value="Flagellar biosynthetic protein FlhB"/>
    <property type="match status" value="1"/>
</dbReference>
<dbReference type="GO" id="GO:0005886">
    <property type="term" value="C:plasma membrane"/>
    <property type="evidence" value="ECO:0007669"/>
    <property type="project" value="UniProtKB-SubCell"/>
</dbReference>
<dbReference type="SUPFAM" id="SSF160544">
    <property type="entry name" value="EscU C-terminal domain-like"/>
    <property type="match status" value="1"/>
</dbReference>
<evidence type="ECO:0000256" key="9">
    <source>
        <dbReference type="ARBA" id="ARBA00022989"/>
    </source>
</evidence>
<feature type="transmembrane region" description="Helical" evidence="13">
    <location>
        <begin position="82"/>
        <end position="111"/>
    </location>
</feature>
<dbReference type="PANTHER" id="PTHR30531:SF12">
    <property type="entry name" value="FLAGELLAR BIOSYNTHETIC PROTEIN FLHB"/>
    <property type="match status" value="1"/>
</dbReference>
<evidence type="ECO:0000256" key="2">
    <source>
        <dbReference type="ARBA" id="ARBA00010690"/>
    </source>
</evidence>
<keyword evidence="5 13" id="KW-1003">Cell membrane</keyword>
<comment type="subcellular location">
    <subcellularLocation>
        <location evidence="1">Cell membrane</location>
        <topology evidence="1">Multi-pass membrane protein</topology>
    </subcellularLocation>
</comment>
<organism evidence="14 15">
    <name type="scientific">Methylobacterium brachiatum</name>
    <dbReference type="NCBI Taxonomy" id="269660"/>
    <lineage>
        <taxon>Bacteria</taxon>
        <taxon>Pseudomonadati</taxon>
        <taxon>Pseudomonadota</taxon>
        <taxon>Alphaproteobacteria</taxon>
        <taxon>Hyphomicrobiales</taxon>
        <taxon>Methylobacteriaceae</taxon>
        <taxon>Methylobacterium</taxon>
    </lineage>
</organism>
<gene>
    <name evidence="13" type="primary">flhB</name>
    <name evidence="14" type="ORF">QO001_004316</name>
</gene>
<dbReference type="NCBIfam" id="TIGR00328">
    <property type="entry name" value="flhB"/>
    <property type="match status" value="1"/>
</dbReference>
<dbReference type="Gene3D" id="6.10.250.2080">
    <property type="match status" value="1"/>
</dbReference>
<evidence type="ECO:0000256" key="10">
    <source>
        <dbReference type="ARBA" id="ARBA00023136"/>
    </source>
</evidence>
<keyword evidence="14" id="KW-0966">Cell projection</keyword>
<dbReference type="Gene3D" id="3.40.1690.10">
    <property type="entry name" value="secretion proteins EscU"/>
    <property type="match status" value="1"/>
</dbReference>
<feature type="transmembrane region" description="Helical" evidence="13">
    <location>
        <begin position="151"/>
        <end position="167"/>
    </location>
</feature>
<comment type="similarity">
    <text evidence="2 13">Belongs to the type III secretion exporter family.</text>
</comment>
<dbReference type="GO" id="GO:0044780">
    <property type="term" value="P:bacterial-type flagellum assembly"/>
    <property type="evidence" value="ECO:0007669"/>
    <property type="project" value="InterPro"/>
</dbReference>
<dbReference type="EMBL" id="JAUSWL010000008">
    <property type="protein sequence ID" value="MDQ0545373.1"/>
    <property type="molecule type" value="Genomic_DNA"/>
</dbReference>
<evidence type="ECO:0000313" key="15">
    <source>
        <dbReference type="Proteomes" id="UP001223420"/>
    </source>
</evidence>
<keyword evidence="10 13" id="KW-0472">Membrane</keyword>
<comment type="caution">
    <text evidence="14">The sequence shown here is derived from an EMBL/GenBank/DDBJ whole genome shotgun (WGS) entry which is preliminary data.</text>
</comment>
<reference evidence="14" key="1">
    <citation type="submission" date="2023-07" db="EMBL/GenBank/DDBJ databases">
        <title>Genomic Encyclopedia of Type Strains, Phase IV (KMG-IV): sequencing the most valuable type-strain genomes for metagenomic binning, comparative biology and taxonomic classification.</title>
        <authorList>
            <person name="Goeker M."/>
        </authorList>
    </citation>
    <scope>NUCLEOTIDE SEQUENCE</scope>
    <source>
        <strain evidence="14">DSM 19569</strain>
    </source>
</reference>
<feature type="transmembrane region" description="Helical" evidence="13">
    <location>
        <begin position="187"/>
        <end position="212"/>
    </location>
</feature>
<keyword evidence="14" id="KW-0969">Cilium</keyword>
<proteinExistence type="inferred from homology"/>
<evidence type="ECO:0000256" key="8">
    <source>
        <dbReference type="ARBA" id="ARBA00022927"/>
    </source>
</evidence>
<evidence type="ECO:0000256" key="7">
    <source>
        <dbReference type="ARBA" id="ARBA00022795"/>
    </source>
</evidence>
<keyword evidence="11 13" id="KW-1006">Bacterial flagellum protein export</keyword>
<evidence type="ECO:0000256" key="1">
    <source>
        <dbReference type="ARBA" id="ARBA00004651"/>
    </source>
</evidence>
<name>A0AAJ1TZK4_9HYPH</name>
<keyword evidence="7 13" id="KW-1005">Bacterial flagellum biogenesis</keyword>
<sequence>MSDEDKESKTEAASEKKISEALEKGNVPFSREAPVFASIVATLLILVFVVRDHGAPFVRQIALLLEQPRSFSLENGQDAEQLLVALAFAMWRLLLPMLVILMAAGLAASVFQNVPRIAGERIRPQWSRISPASGWNRLFGLQGYIEFGKSVLKFLAIVGVVFMILRADRHEIVNIMFVDPIGLPELLLSLSVRLVSAVSVATIALVAGDLVWTRVKWQRDLRMSKQDLKDEYKQTEGNPAVKAKMRSIAQDRLRRQMMAAVPRATMILANPTHYAIALRYDQAENDAPMVLAKGKDLLALRIREIAEQHRIEIVVDKTLARAMYDNVEINQAIPAEFYRAVANLLVYVMTRKKR</sequence>
<dbReference type="Proteomes" id="UP001223420">
    <property type="component" value="Unassembled WGS sequence"/>
</dbReference>
<protein>
    <recommendedName>
        <fullName evidence="3 13">Flagellar biosynthetic protein FlhB</fullName>
    </recommendedName>
</protein>
<dbReference type="AlphaFoldDB" id="A0AAJ1TZK4"/>
<keyword evidence="14" id="KW-0282">Flagellum</keyword>
<keyword evidence="9 13" id="KW-1133">Transmembrane helix</keyword>
<evidence type="ECO:0000313" key="14">
    <source>
        <dbReference type="EMBL" id="MDQ0545373.1"/>
    </source>
</evidence>
<comment type="function">
    <text evidence="12 13">Required for formation of the rod structure in the basal body of the flagellar apparatus. Together with FliI and FliH, may constitute the export apparatus of flagellin.</text>
</comment>
<dbReference type="GO" id="GO:0009306">
    <property type="term" value="P:protein secretion"/>
    <property type="evidence" value="ECO:0007669"/>
    <property type="project" value="InterPro"/>
</dbReference>
<evidence type="ECO:0000256" key="12">
    <source>
        <dbReference type="ARBA" id="ARBA00025078"/>
    </source>
</evidence>
<dbReference type="Pfam" id="PF01312">
    <property type="entry name" value="Bac_export_2"/>
    <property type="match status" value="1"/>
</dbReference>
<dbReference type="InterPro" id="IPR006135">
    <property type="entry name" value="T3SS_substrate_exporter"/>
</dbReference>
<keyword evidence="4 13" id="KW-0813">Transport</keyword>
<evidence type="ECO:0000256" key="11">
    <source>
        <dbReference type="ARBA" id="ARBA00023225"/>
    </source>
</evidence>
<dbReference type="RefSeq" id="WP_230367132.1">
    <property type="nucleotide sequence ID" value="NZ_JAJALK010000009.1"/>
</dbReference>
<evidence type="ECO:0000256" key="3">
    <source>
        <dbReference type="ARBA" id="ARBA00021622"/>
    </source>
</evidence>
<evidence type="ECO:0000256" key="13">
    <source>
        <dbReference type="RuleBase" id="RU364091"/>
    </source>
</evidence>
<evidence type="ECO:0000256" key="6">
    <source>
        <dbReference type="ARBA" id="ARBA00022692"/>
    </source>
</evidence>
<accession>A0AAJ1TZK4</accession>
<dbReference type="InterPro" id="IPR029025">
    <property type="entry name" value="T3SS_substrate_exporter_C"/>
</dbReference>
<keyword evidence="8 13" id="KW-0653">Protein transport</keyword>
<keyword evidence="6 13" id="KW-0812">Transmembrane</keyword>
<dbReference type="PRINTS" id="PR00950">
    <property type="entry name" value="TYPE3IMSPROT"/>
</dbReference>
<dbReference type="PANTHER" id="PTHR30531">
    <property type="entry name" value="FLAGELLAR BIOSYNTHETIC PROTEIN FLHB"/>
    <property type="match status" value="1"/>
</dbReference>
<evidence type="ECO:0000256" key="5">
    <source>
        <dbReference type="ARBA" id="ARBA00022475"/>
    </source>
</evidence>
<feature type="transmembrane region" description="Helical" evidence="13">
    <location>
        <begin position="33"/>
        <end position="50"/>
    </location>
</feature>
<evidence type="ECO:0000256" key="4">
    <source>
        <dbReference type="ARBA" id="ARBA00022448"/>
    </source>
</evidence>
<dbReference type="InterPro" id="IPR006136">
    <property type="entry name" value="FlhB"/>
</dbReference>